<keyword evidence="3" id="KW-1185">Reference proteome</keyword>
<keyword evidence="1" id="KW-0812">Transmembrane</keyword>
<dbReference type="InterPro" id="IPR008523">
    <property type="entry name" value="DUF805"/>
</dbReference>
<feature type="transmembrane region" description="Helical" evidence="1">
    <location>
        <begin position="116"/>
        <end position="134"/>
    </location>
</feature>
<dbReference type="EMBL" id="JAENIO010000004">
    <property type="protein sequence ID" value="MBK1832874.1"/>
    <property type="molecule type" value="Genomic_DNA"/>
</dbReference>
<accession>A0A934RK26</accession>
<dbReference type="GO" id="GO:0005886">
    <property type="term" value="C:plasma membrane"/>
    <property type="evidence" value="ECO:0007669"/>
    <property type="project" value="TreeGrafter"/>
</dbReference>
<name>A0A934RK26_9BACT</name>
<feature type="transmembrane region" description="Helical" evidence="1">
    <location>
        <begin position="40"/>
        <end position="68"/>
    </location>
</feature>
<comment type="caution">
    <text evidence="2">The sequence shown here is derived from an EMBL/GenBank/DDBJ whole genome shotgun (WGS) entry which is preliminary data.</text>
</comment>
<reference evidence="2" key="1">
    <citation type="submission" date="2021-01" db="EMBL/GenBank/DDBJ databases">
        <title>Modified the classification status of verrucomicrobia.</title>
        <authorList>
            <person name="Feng X."/>
        </authorList>
    </citation>
    <scope>NUCLEOTIDE SEQUENCE</scope>
    <source>
        <strain evidence="2">KCTC 12986</strain>
    </source>
</reference>
<dbReference type="RefSeq" id="WP_200390309.1">
    <property type="nucleotide sequence ID" value="NZ_JAENIO010000004.1"/>
</dbReference>
<dbReference type="Pfam" id="PF05656">
    <property type="entry name" value="DUF805"/>
    <property type="match status" value="1"/>
</dbReference>
<protein>
    <submittedName>
        <fullName evidence="2">DUF805 domain-containing protein</fullName>
    </submittedName>
</protein>
<gene>
    <name evidence="2" type="ORF">JIN78_02270</name>
</gene>
<keyword evidence="1" id="KW-1133">Transmembrane helix</keyword>
<dbReference type="AlphaFoldDB" id="A0A934RK26"/>
<dbReference type="PANTHER" id="PTHR34980:SF2">
    <property type="entry name" value="INNER MEMBRANE PROTEIN YHAH-RELATED"/>
    <property type="match status" value="1"/>
</dbReference>
<evidence type="ECO:0000256" key="1">
    <source>
        <dbReference type="SAM" id="Phobius"/>
    </source>
</evidence>
<proteinExistence type="predicted"/>
<keyword evidence="1" id="KW-0472">Membrane</keyword>
<evidence type="ECO:0000313" key="2">
    <source>
        <dbReference type="EMBL" id="MBK1832874.1"/>
    </source>
</evidence>
<dbReference type="PANTHER" id="PTHR34980">
    <property type="entry name" value="INNER MEMBRANE PROTEIN-RELATED-RELATED"/>
    <property type="match status" value="1"/>
</dbReference>
<dbReference type="Proteomes" id="UP000604083">
    <property type="component" value="Unassembled WGS sequence"/>
</dbReference>
<feature type="transmembrane region" description="Helical" evidence="1">
    <location>
        <begin position="80"/>
        <end position="104"/>
    </location>
</feature>
<evidence type="ECO:0000313" key="3">
    <source>
        <dbReference type="Proteomes" id="UP000604083"/>
    </source>
</evidence>
<organism evidence="2 3">
    <name type="scientific">Roseibacillus ishigakijimensis</name>
    <dbReference type="NCBI Taxonomy" id="454146"/>
    <lineage>
        <taxon>Bacteria</taxon>
        <taxon>Pseudomonadati</taxon>
        <taxon>Verrucomicrobiota</taxon>
        <taxon>Verrucomicrobiia</taxon>
        <taxon>Verrucomicrobiales</taxon>
        <taxon>Verrucomicrobiaceae</taxon>
        <taxon>Roseibacillus</taxon>
    </lineage>
</organism>
<sequence length="161" mass="17525">MSDNLYQAPTAALQPETTEAPLSLKDKLFSGKGRFSRSQYWGYGVLGSFLVSLPAWFVYGMAFIPLFMGEQGAEPSDGQIVTLMVGMLVAFLLYIPAAWVSFAAMSKRFHDRGKSGWMALVCLIPWVGGIWILIECGCLVGTPGPNPYGSDPLQSNQPPLN</sequence>